<proteinExistence type="predicted"/>
<evidence type="ECO:0000256" key="1">
    <source>
        <dbReference type="SAM" id="Coils"/>
    </source>
</evidence>
<feature type="domain" description="DUF8206" evidence="4">
    <location>
        <begin position="916"/>
        <end position="1000"/>
    </location>
</feature>
<reference evidence="5 6" key="1">
    <citation type="submission" date="2019-09" db="EMBL/GenBank/DDBJ databases">
        <title>Draft genome of the ectomycorrhizal ascomycete Sphaerosporella brunnea.</title>
        <authorList>
            <consortium name="DOE Joint Genome Institute"/>
            <person name="Benucci G.M."/>
            <person name="Marozzi G."/>
            <person name="Antonielli L."/>
            <person name="Sanchez S."/>
            <person name="Marco P."/>
            <person name="Wang X."/>
            <person name="Falini L.B."/>
            <person name="Barry K."/>
            <person name="Haridas S."/>
            <person name="Lipzen A."/>
            <person name="Labutti K."/>
            <person name="Grigoriev I.V."/>
            <person name="Murat C."/>
            <person name="Martin F."/>
            <person name="Albertini E."/>
            <person name="Donnini D."/>
            <person name="Bonito G."/>
        </authorList>
    </citation>
    <scope>NUCLEOTIDE SEQUENCE [LARGE SCALE GENOMIC DNA]</scope>
    <source>
        <strain evidence="5 6">Sb_GMNB300</strain>
    </source>
</reference>
<name>A0A5J5ELY8_9PEZI</name>
<comment type="caution">
    <text evidence="5">The sequence shown here is derived from an EMBL/GenBank/DDBJ whole genome shotgun (WGS) entry which is preliminary data.</text>
</comment>
<keyword evidence="6" id="KW-1185">Reference proteome</keyword>
<accession>A0A5J5ELY8</accession>
<dbReference type="EMBL" id="VXIS01000219">
    <property type="protein sequence ID" value="KAA8896253.1"/>
    <property type="molecule type" value="Genomic_DNA"/>
</dbReference>
<feature type="coiled-coil region" evidence="1">
    <location>
        <begin position="874"/>
        <end position="904"/>
    </location>
</feature>
<dbReference type="InParanoid" id="A0A5J5ELY8"/>
<dbReference type="Pfam" id="PF24676">
    <property type="entry name" value="DUF7656"/>
    <property type="match status" value="1"/>
</dbReference>
<dbReference type="Pfam" id="PF26633">
    <property type="entry name" value="DUF8206"/>
    <property type="match status" value="1"/>
</dbReference>
<evidence type="ECO:0000259" key="4">
    <source>
        <dbReference type="Pfam" id="PF26633"/>
    </source>
</evidence>
<sequence length="1205" mass="135938">MFITTTRPALGQVASLGTLYDARTDAFVPISLLNARIPDSAITRTDNHTTTFDYSESDSFKEKFSKMGFNAELKASFLGGLVSVEGSGSYLNESRDTNRVLQASMHYKITTVHESLQFMSNDLKGLLAFKNIEGSFGTHVVAEITWGAYTVVTAKHQLSKHDTKTDSDISGALRAKLALLKVSGKGGYEEKGRDQSSDYNFDVHVHGDVLADDSALPTTFEEAYKFITKVPQYIAKANGGKGKPFTYTLLPLGILKYMYPLQIAADITLVQLSFDTLEKFVQLFDDFRDAQLALSDYQSRIREHRYCVPAKHINEIDDLKTRANGREATLKSQYSTTLKDARSGKAEADKLWKLLEDFSTGSLSPDSIAAASGEYADKMDFVDLVTGKGAKYVGFTSGVELLKNVRDEIYVFRFNWNSQHQQPAFAENVAILLDLLEDSDRKAQIILKDCDGTGETVEKPYISHERNAAVITEDLAEERRELADKCIMRCNTDFFERGQQKRPVKMARVRLPCPGNDCSPGTRCDWICYKCRASVSFGYDDTFLYCGCGRGLYMHWSFQCKDPRHGAEWAKYQQEKLLPLLDALEPFDALNILILGETGVGKSTFINAFVNYLTYDTLEDAMKAKGLNCIIPFSFATQVVDKSDPRGRFVQTTVSAGASKNEMDGSKGQSATQKTLVHSVQIGSYTVRLFDTPGIGDTRGASQDAENMADILSVLSNYEKLHGIVILLKPNNSRLTLMFRFCIKELLTHLHRDATRNMVFGFTNTRGSNYKPGDTFEPLRKELSANKDVDIGLFEDTVYCFDSESFRYLAAYHQGVDLGDRADYSRSWEKSAQESQRLLTKFQNLTPHLVKSTVSLNETRHMITELTKPMAEIMRTMNDTIKVNEEQIQSLSEDKLKKEDLEKQLFVTMKTLQAHKLDMARTVCSHADCIDHQDDGTDPNKVNLRVVYKTRCHDPCYLANVPADQIAHRDLISCTAFHGNNGFCWRCSHSWQLHLHVLYELRPEQRTIKSRDAERKLNAATSDMEKKEIAIAEKKAFIAAIKAEHDEIEHAAIRFCLFLKKNSITPYNDATLDYLAFMIKEERGKVAAGGDHAKLEALEKYRDQYQTQVNILTTRMRHGDDSELLSEQGVHEKVQQLYSLKYYGQQLRRIKTIVMKAHGDTFREQSHHVHVRAKRWTIGSAVAGGWQRLRDGWAPAKVAPTATHH</sequence>
<dbReference type="OrthoDB" id="8954335at2759"/>
<dbReference type="Pfam" id="PF24674">
    <property type="entry name" value="MACPF_SNTX"/>
    <property type="match status" value="1"/>
</dbReference>
<evidence type="ECO:0000259" key="3">
    <source>
        <dbReference type="Pfam" id="PF24676"/>
    </source>
</evidence>
<dbReference type="Gene3D" id="3.40.50.300">
    <property type="entry name" value="P-loop containing nucleotide triphosphate hydrolases"/>
    <property type="match status" value="1"/>
</dbReference>
<evidence type="ECO:0000313" key="5">
    <source>
        <dbReference type="EMBL" id="KAA8896253.1"/>
    </source>
</evidence>
<keyword evidence="1" id="KW-0175">Coiled coil</keyword>
<dbReference type="PANTHER" id="PTHR32046">
    <property type="entry name" value="G DOMAIN-CONTAINING PROTEIN"/>
    <property type="match status" value="1"/>
</dbReference>
<evidence type="ECO:0000313" key="6">
    <source>
        <dbReference type="Proteomes" id="UP000326924"/>
    </source>
</evidence>
<dbReference type="PANTHER" id="PTHR32046:SF11">
    <property type="entry name" value="IMMUNE-ASSOCIATED NUCLEOTIDE-BINDING PROTEIN 10-LIKE"/>
    <property type="match status" value="1"/>
</dbReference>
<evidence type="ECO:0000259" key="2">
    <source>
        <dbReference type="Pfam" id="PF24674"/>
    </source>
</evidence>
<dbReference type="InterPro" id="IPR056073">
    <property type="entry name" value="DUF7656"/>
</dbReference>
<feature type="domain" description="DUF7656" evidence="3">
    <location>
        <begin position="385"/>
        <end position="479"/>
    </location>
</feature>
<dbReference type="InterPro" id="IPR056072">
    <property type="entry name" value="SNTX_MACPF/CDC-like_dom"/>
</dbReference>
<dbReference type="Proteomes" id="UP000326924">
    <property type="component" value="Unassembled WGS sequence"/>
</dbReference>
<organism evidence="5 6">
    <name type="scientific">Sphaerosporella brunnea</name>
    <dbReference type="NCBI Taxonomy" id="1250544"/>
    <lineage>
        <taxon>Eukaryota</taxon>
        <taxon>Fungi</taxon>
        <taxon>Dikarya</taxon>
        <taxon>Ascomycota</taxon>
        <taxon>Pezizomycotina</taxon>
        <taxon>Pezizomycetes</taxon>
        <taxon>Pezizales</taxon>
        <taxon>Pyronemataceae</taxon>
        <taxon>Sphaerosporella</taxon>
    </lineage>
</organism>
<dbReference type="SUPFAM" id="SSF52540">
    <property type="entry name" value="P-loop containing nucleoside triphosphate hydrolases"/>
    <property type="match status" value="1"/>
</dbReference>
<dbReference type="AlphaFoldDB" id="A0A5J5ELY8"/>
<dbReference type="PROSITE" id="PS00675">
    <property type="entry name" value="SIGMA54_INTERACT_1"/>
    <property type="match status" value="1"/>
</dbReference>
<dbReference type="CDD" id="cd00882">
    <property type="entry name" value="Ras_like_GTPase"/>
    <property type="match status" value="1"/>
</dbReference>
<dbReference type="InterPro" id="IPR027417">
    <property type="entry name" value="P-loop_NTPase"/>
</dbReference>
<dbReference type="InterPro" id="IPR058519">
    <property type="entry name" value="DUF8206"/>
</dbReference>
<dbReference type="InterPro" id="IPR025662">
    <property type="entry name" value="Sigma_54_int_dom_ATP-bd_1"/>
</dbReference>
<gene>
    <name evidence="5" type="ORF">FN846DRAFT_921745</name>
</gene>
<protein>
    <submittedName>
        <fullName evidence="5">Uncharacterized protein</fullName>
    </submittedName>
</protein>
<feature type="domain" description="SNTX MACPF/CDC-like" evidence="2">
    <location>
        <begin position="6"/>
        <end position="256"/>
    </location>
</feature>